<keyword evidence="11" id="KW-1185">Reference proteome</keyword>
<feature type="transmembrane region" description="Helical" evidence="8">
    <location>
        <begin position="207"/>
        <end position="227"/>
    </location>
</feature>
<comment type="subcellular location">
    <subcellularLocation>
        <location evidence="1">Cell membrane</location>
        <topology evidence="1">Multi-pass membrane protein</topology>
    </subcellularLocation>
</comment>
<dbReference type="RefSeq" id="WP_343185668.1">
    <property type="nucleotide sequence ID" value="NZ_JBCITM010000006.1"/>
</dbReference>
<evidence type="ECO:0000256" key="1">
    <source>
        <dbReference type="ARBA" id="ARBA00004651"/>
    </source>
</evidence>
<organism evidence="10 11">
    <name type="scientific">Anoxynatronum sibiricum</name>
    <dbReference type="NCBI Taxonomy" id="210623"/>
    <lineage>
        <taxon>Bacteria</taxon>
        <taxon>Bacillati</taxon>
        <taxon>Bacillota</taxon>
        <taxon>Clostridia</taxon>
        <taxon>Eubacteriales</taxon>
        <taxon>Clostridiaceae</taxon>
        <taxon>Anoxynatronum</taxon>
    </lineage>
</organism>
<dbReference type="Proteomes" id="UP001407405">
    <property type="component" value="Unassembled WGS sequence"/>
</dbReference>
<feature type="transmembrane region" description="Helical" evidence="8">
    <location>
        <begin position="174"/>
        <end position="200"/>
    </location>
</feature>
<comment type="caution">
    <text evidence="10">The sequence shown here is derived from an EMBL/GenBank/DDBJ whole genome shotgun (WGS) entry which is preliminary data.</text>
</comment>
<keyword evidence="4 10" id="KW-0762">Sugar transport</keyword>
<sequence length="344" mass="35210">MTAMASSNKSKLGFLKRKNIEFSMKRYGIEALGAMALGLFSSLIIGLILNVAGEQLQLPILQQLGQRAMAMAGPAIGVAVAYGLKAPPLVLFASTITGMAGYEAGGPAGCFVAVVVGAECGKLVAGETKVDIIATPMITIAAGVVMGMVAGPFIGGFMAWLGTVIMVVTEMHPIPMGALMAVIVGMALTLPISSAALCIMLGLGGTAAGAATVGCCCQMIGFAVISYRENGWGGLLSQGLGTSMLQIPNIVRNPLIWIPPTVASAILGPLAATLLRMENVPTGAGMGTSGLVGQFGTISAMGFSADVLMKMGLLHFILPAVLSLILAEIMRRKGWIKAGDLKLN</sequence>
<name>A0ABU9VVD2_9CLOT</name>
<feature type="domain" description="Phosphotransferase system EIIC" evidence="9">
    <location>
        <begin position="30"/>
        <end position="343"/>
    </location>
</feature>
<evidence type="ECO:0000256" key="3">
    <source>
        <dbReference type="ARBA" id="ARBA00022475"/>
    </source>
</evidence>
<evidence type="ECO:0000256" key="5">
    <source>
        <dbReference type="ARBA" id="ARBA00022692"/>
    </source>
</evidence>
<feature type="transmembrane region" description="Helical" evidence="8">
    <location>
        <begin position="137"/>
        <end position="162"/>
    </location>
</feature>
<protein>
    <submittedName>
        <fullName evidence="10">PTS sugar transporter subunit IIC</fullName>
    </submittedName>
</protein>
<feature type="transmembrane region" description="Helical" evidence="8">
    <location>
        <begin position="31"/>
        <end position="52"/>
    </location>
</feature>
<dbReference type="InterPro" id="IPR003352">
    <property type="entry name" value="PTS_EIIC"/>
</dbReference>
<dbReference type="Pfam" id="PF13303">
    <property type="entry name" value="PTS_EIIC_2"/>
    <property type="match status" value="1"/>
</dbReference>
<accession>A0ABU9VVD2</accession>
<evidence type="ECO:0000256" key="6">
    <source>
        <dbReference type="ARBA" id="ARBA00022989"/>
    </source>
</evidence>
<evidence type="ECO:0000256" key="2">
    <source>
        <dbReference type="ARBA" id="ARBA00022448"/>
    </source>
</evidence>
<proteinExistence type="predicted"/>
<evidence type="ECO:0000256" key="8">
    <source>
        <dbReference type="SAM" id="Phobius"/>
    </source>
</evidence>
<evidence type="ECO:0000313" key="10">
    <source>
        <dbReference type="EMBL" id="MEN1760346.1"/>
    </source>
</evidence>
<gene>
    <name evidence="10" type="ORF">AAIG11_07675</name>
</gene>
<keyword evidence="3" id="KW-1003">Cell membrane</keyword>
<keyword evidence="6 8" id="KW-1133">Transmembrane helix</keyword>
<evidence type="ECO:0000259" key="9">
    <source>
        <dbReference type="Pfam" id="PF13303"/>
    </source>
</evidence>
<feature type="transmembrane region" description="Helical" evidence="8">
    <location>
        <begin position="307"/>
        <end position="327"/>
    </location>
</feature>
<keyword evidence="2" id="KW-0813">Transport</keyword>
<dbReference type="EMBL" id="JBCITM010000006">
    <property type="protein sequence ID" value="MEN1760346.1"/>
    <property type="molecule type" value="Genomic_DNA"/>
</dbReference>
<evidence type="ECO:0000313" key="11">
    <source>
        <dbReference type="Proteomes" id="UP001407405"/>
    </source>
</evidence>
<reference evidence="10 11" key="1">
    <citation type="submission" date="2024-04" db="EMBL/GenBank/DDBJ databases">
        <title>Genome sequencing and metabolic network reconstruction of aminoacids and betaine degradation by Anoxynatronum sibiricum.</title>
        <authorList>
            <person name="Detkova E.N."/>
            <person name="Boltjanskaja Y.V."/>
            <person name="Mardanov A.V."/>
            <person name="Kevbrin V."/>
        </authorList>
    </citation>
    <scope>NUCLEOTIDE SEQUENCE [LARGE SCALE GENOMIC DNA]</scope>
    <source>
        <strain evidence="10 11">Z-7981</strain>
    </source>
</reference>
<feature type="transmembrane region" description="Helical" evidence="8">
    <location>
        <begin position="104"/>
        <end position="125"/>
    </location>
</feature>
<keyword evidence="5 8" id="KW-0812">Transmembrane</keyword>
<evidence type="ECO:0000256" key="7">
    <source>
        <dbReference type="ARBA" id="ARBA00023136"/>
    </source>
</evidence>
<keyword evidence="7 8" id="KW-0472">Membrane</keyword>
<evidence type="ECO:0000256" key="4">
    <source>
        <dbReference type="ARBA" id="ARBA00022597"/>
    </source>
</evidence>